<feature type="transmembrane region" description="Helical" evidence="1">
    <location>
        <begin position="72"/>
        <end position="91"/>
    </location>
</feature>
<sequence>MDSLGFSIYKSMLSVNSKSFTSSFPSWIPFMSSSSLIVLAKTSSTMLNKSVDSEHACLVPVLRGMAFSFSPLSMMFAVSFSYMTFMVLSYLPPIPILLKVFIINGCCILSDACSASIEMICGFCSSFC</sequence>
<keyword evidence="1" id="KW-1133">Transmembrane helix</keyword>
<reference evidence="2 3" key="1">
    <citation type="journal article" date="2020" name="Nat. Commun.">
        <title>Donkey genomes provide new insights into domestication and selection for coat color.</title>
        <authorList>
            <person name="Wang"/>
            <person name="C."/>
            <person name="Li"/>
            <person name="H."/>
            <person name="Guo"/>
            <person name="Y."/>
            <person name="Huang"/>
            <person name="J."/>
            <person name="Sun"/>
            <person name="Y."/>
            <person name="Min"/>
            <person name="J."/>
            <person name="Wang"/>
            <person name="J."/>
            <person name="Fang"/>
            <person name="X."/>
            <person name="Zhao"/>
            <person name="Z."/>
            <person name="Wang"/>
            <person name="S."/>
            <person name="Zhang"/>
            <person name="Y."/>
            <person name="Liu"/>
            <person name="Q."/>
            <person name="Jiang"/>
            <person name="Q."/>
            <person name="Wang"/>
            <person name="X."/>
            <person name="Guo"/>
            <person name="Y."/>
            <person name="Yang"/>
            <person name="C."/>
            <person name="Wang"/>
            <person name="Y."/>
            <person name="Tian"/>
            <person name="F."/>
            <person name="Zhuang"/>
            <person name="G."/>
            <person name="Fan"/>
            <person name="Y."/>
            <person name="Gao"/>
            <person name="Q."/>
            <person name="Li"/>
            <person name="Y."/>
            <person name="Ju"/>
            <person name="Z."/>
            <person name="Li"/>
            <person name="J."/>
            <person name="Li"/>
            <person name="R."/>
            <person name="Hou"/>
            <person name="M."/>
            <person name="Yang"/>
            <person name="G."/>
            <person name="Liu"/>
            <person name="G."/>
            <person name="Liu"/>
            <person name="W."/>
            <person name="Guo"/>
            <person name="J."/>
            <person name="Pan"/>
            <person name="S."/>
            <person name="Fan"/>
            <person name="G."/>
            <person name="Zhang"/>
            <person name="W."/>
            <person name="Zhang"/>
            <person name="R."/>
            <person name="Yu"/>
            <person name="J."/>
            <person name="Zhang"/>
            <person name="X."/>
            <person name="Yin"/>
            <person name="Q."/>
            <person name="Ji"/>
            <person name="C."/>
            <person name="Jin"/>
            <person name="Y."/>
            <person name="Yue"/>
            <person name="G."/>
            <person name="Liu"/>
            <person name="M."/>
            <person name="Xu"/>
            <person name="J."/>
            <person name="Liu"/>
            <person name="S."/>
            <person name="Jordana"/>
            <person name="J."/>
            <person name="Noce"/>
            <person name="A."/>
            <person name="Amills"/>
            <person name="M."/>
            <person name="Wu"/>
            <person name="D.D."/>
            <person name="Li"/>
            <person name="S."/>
            <person name="Zhou"/>
            <person name="X. and Zhong"/>
            <person name="J."/>
        </authorList>
    </citation>
    <scope>NUCLEOTIDE SEQUENCE [LARGE SCALE GENOMIC DNA]</scope>
</reference>
<keyword evidence="1" id="KW-0812">Transmembrane</keyword>
<keyword evidence="1" id="KW-0472">Membrane</keyword>
<evidence type="ECO:0000313" key="2">
    <source>
        <dbReference type="Ensembl" id="ENSEASP00005056389.1"/>
    </source>
</evidence>
<organism evidence="2 3">
    <name type="scientific">Equus asinus</name>
    <name type="common">Donkey</name>
    <name type="synonym">Equus africanus asinus</name>
    <dbReference type="NCBI Taxonomy" id="9793"/>
    <lineage>
        <taxon>Eukaryota</taxon>
        <taxon>Metazoa</taxon>
        <taxon>Chordata</taxon>
        <taxon>Craniata</taxon>
        <taxon>Vertebrata</taxon>
        <taxon>Euteleostomi</taxon>
        <taxon>Mammalia</taxon>
        <taxon>Eutheria</taxon>
        <taxon>Laurasiatheria</taxon>
        <taxon>Perissodactyla</taxon>
        <taxon>Equidae</taxon>
        <taxon>Equus</taxon>
    </lineage>
</organism>
<evidence type="ECO:0000256" key="1">
    <source>
        <dbReference type="SAM" id="Phobius"/>
    </source>
</evidence>
<keyword evidence="3" id="KW-1185">Reference proteome</keyword>
<reference evidence="2" key="3">
    <citation type="submission" date="2025-09" db="UniProtKB">
        <authorList>
            <consortium name="Ensembl"/>
        </authorList>
    </citation>
    <scope>IDENTIFICATION</scope>
</reference>
<dbReference type="Proteomes" id="UP000694387">
    <property type="component" value="Chromosome 2"/>
</dbReference>
<evidence type="ECO:0000313" key="3">
    <source>
        <dbReference type="Proteomes" id="UP000694387"/>
    </source>
</evidence>
<accession>A0A9L0JT79</accession>
<dbReference type="AlphaFoldDB" id="A0A9L0JT79"/>
<name>A0A9L0JT79_EQUAS</name>
<protein>
    <submittedName>
        <fullName evidence="2">Uncharacterized protein</fullName>
    </submittedName>
</protein>
<reference evidence="2" key="2">
    <citation type="submission" date="2025-08" db="UniProtKB">
        <authorList>
            <consortium name="Ensembl"/>
        </authorList>
    </citation>
    <scope>IDENTIFICATION</scope>
</reference>
<dbReference type="Ensembl" id="ENSEAST00005063322.1">
    <property type="protein sequence ID" value="ENSEASP00005056389.1"/>
    <property type="gene ID" value="ENSEASG00005032108.1"/>
</dbReference>
<proteinExistence type="predicted"/>
<dbReference type="GeneTree" id="ENSGT01150000287061"/>